<evidence type="ECO:0000313" key="1">
    <source>
        <dbReference type="EMBL" id="NOJ76881.1"/>
    </source>
</evidence>
<comment type="caution">
    <text evidence="1">The sequence shown here is derived from an EMBL/GenBank/DDBJ whole genome shotgun (WGS) entry which is preliminary data.</text>
</comment>
<protein>
    <recommendedName>
        <fullName evidence="3">Lipoprotein</fullName>
    </recommendedName>
</protein>
<accession>A0A7Y4ID40</accession>
<proteinExistence type="predicted"/>
<dbReference type="InterPro" id="IPR030916">
    <property type="entry name" value="ELWxxDGT_rpt"/>
</dbReference>
<evidence type="ECO:0000313" key="2">
    <source>
        <dbReference type="Proteomes" id="UP000533080"/>
    </source>
</evidence>
<gene>
    <name evidence="1" type="ORF">HNV28_00635</name>
</gene>
<organism evidence="1 2">
    <name type="scientific">Myxococcus xanthus</name>
    <dbReference type="NCBI Taxonomy" id="34"/>
    <lineage>
        <taxon>Bacteria</taxon>
        <taxon>Pseudomonadati</taxon>
        <taxon>Myxococcota</taxon>
        <taxon>Myxococcia</taxon>
        <taxon>Myxococcales</taxon>
        <taxon>Cystobacterineae</taxon>
        <taxon>Myxococcaceae</taxon>
        <taxon>Myxococcus</taxon>
    </lineage>
</organism>
<dbReference type="NCBIfam" id="TIGR04534">
    <property type="entry name" value="ELWxxDGT_rpt"/>
    <property type="match status" value="1"/>
</dbReference>
<evidence type="ECO:0008006" key="3">
    <source>
        <dbReference type="Google" id="ProtNLM"/>
    </source>
</evidence>
<dbReference type="SUPFAM" id="SSF63825">
    <property type="entry name" value="YWTD domain"/>
    <property type="match status" value="1"/>
</dbReference>
<dbReference type="PROSITE" id="PS51257">
    <property type="entry name" value="PROKAR_LIPOPROTEIN"/>
    <property type="match status" value="1"/>
</dbReference>
<reference evidence="1 2" key="1">
    <citation type="submission" date="2020-05" db="EMBL/GenBank/DDBJ databases">
        <authorList>
            <person name="Whitworth D."/>
        </authorList>
    </citation>
    <scope>NUCLEOTIDE SEQUENCE [LARGE SCALE GENOMIC DNA]</scope>
    <source>
        <strain evidence="1 2">AM005</strain>
    </source>
</reference>
<dbReference type="Proteomes" id="UP000533080">
    <property type="component" value="Unassembled WGS sequence"/>
</dbReference>
<sequence length="485" mass="52337">MMKSLRPFPVLLALLAGCAPTVDDEPDPFGEDTGMSALARREWAPCGSTPSRLRDLGSTSVYVYDLVHGEGVLFFAANDGVHGIELWKSSGTGGAGTAMVRDIARGLESSGPTDLTMVGDRLFFLADDDVRGRALWASDGTEAGTYLVKRVLPIDASFGEGQTLVAYKDRLYFSTVLPDGTDGYELWTSDGTEAGTFMVEDTAPGQASSFPRRFIVHDGFLYFVITMEDENWLVRSNGGPGFTPLLKVPDDSRNDEARIFRMKSVGRKLFFLVDVNDGEASLYVTEGTASSTRPLRFFPGRYPHDLVALHGKLYFSAGSGLPEGEELWVSDGTPEGTRRVKDLLPGAAGSEPTSLAVRGGRLYFAADDGSHGRELWVSDGSASGTRLFRDVVPGAEGSSPENVTALQDWLFFSATTPGRGAEPWVSDGTPSGTRALDELAPGPASSSPRDFIRSGWDVFFTAEGSTGRELYALPFRPEDRCARAR</sequence>
<dbReference type="EMBL" id="JABFNT010000002">
    <property type="protein sequence ID" value="NOJ76881.1"/>
    <property type="molecule type" value="Genomic_DNA"/>
</dbReference>
<dbReference type="AlphaFoldDB" id="A0A7Y4ID40"/>
<dbReference type="RefSeq" id="WP_171439451.1">
    <property type="nucleotide sequence ID" value="NZ_JABFNS010000078.1"/>
</dbReference>
<name>A0A7Y4ID40_MYXXA</name>